<keyword evidence="2" id="KW-1185">Reference proteome</keyword>
<dbReference type="HOGENOM" id="CLU_2037491_0_0_1"/>
<evidence type="ECO:0000313" key="1">
    <source>
        <dbReference type="EMBL" id="KIL59306.1"/>
    </source>
</evidence>
<organism evidence="1 2">
    <name type="scientific">Amanita muscaria (strain Koide BX008)</name>
    <dbReference type="NCBI Taxonomy" id="946122"/>
    <lineage>
        <taxon>Eukaryota</taxon>
        <taxon>Fungi</taxon>
        <taxon>Dikarya</taxon>
        <taxon>Basidiomycota</taxon>
        <taxon>Agaricomycotina</taxon>
        <taxon>Agaricomycetes</taxon>
        <taxon>Agaricomycetidae</taxon>
        <taxon>Agaricales</taxon>
        <taxon>Pluteineae</taxon>
        <taxon>Amanitaceae</taxon>
        <taxon>Amanita</taxon>
    </lineage>
</organism>
<gene>
    <name evidence="1" type="ORF">M378DRAFT_14918</name>
</gene>
<proteinExistence type="predicted"/>
<dbReference type="Proteomes" id="UP000054549">
    <property type="component" value="Unassembled WGS sequence"/>
</dbReference>
<accession>A0A0C2WRD4</accession>
<dbReference type="AlphaFoldDB" id="A0A0C2WRD4"/>
<dbReference type="OrthoDB" id="3261852at2759"/>
<evidence type="ECO:0000313" key="2">
    <source>
        <dbReference type="Proteomes" id="UP000054549"/>
    </source>
</evidence>
<dbReference type="EMBL" id="KN818318">
    <property type="protein sequence ID" value="KIL59306.1"/>
    <property type="molecule type" value="Genomic_DNA"/>
</dbReference>
<protein>
    <submittedName>
        <fullName evidence="1">Uncharacterized protein</fullName>
    </submittedName>
</protein>
<name>A0A0C2WRD4_AMAMK</name>
<sequence>MLPPPPPDDVVHIASLTAALAKLNVKVSMKDLIKVIHDEDEARRVKLTADATQRRTVLRSKLLQPTKVTAGLKITTVPKFIPRPTKPANVDPLLKERRRRLLELTKKAFPDGKVLDPFRLA</sequence>
<dbReference type="InParanoid" id="A0A0C2WRD4"/>
<reference evidence="1 2" key="1">
    <citation type="submission" date="2014-04" db="EMBL/GenBank/DDBJ databases">
        <title>Evolutionary Origins and Diversification of the Mycorrhizal Mutualists.</title>
        <authorList>
            <consortium name="DOE Joint Genome Institute"/>
            <consortium name="Mycorrhizal Genomics Consortium"/>
            <person name="Kohler A."/>
            <person name="Kuo A."/>
            <person name="Nagy L.G."/>
            <person name="Floudas D."/>
            <person name="Copeland A."/>
            <person name="Barry K.W."/>
            <person name="Cichocki N."/>
            <person name="Veneault-Fourrey C."/>
            <person name="LaButti K."/>
            <person name="Lindquist E.A."/>
            <person name="Lipzen A."/>
            <person name="Lundell T."/>
            <person name="Morin E."/>
            <person name="Murat C."/>
            <person name="Riley R."/>
            <person name="Ohm R."/>
            <person name="Sun H."/>
            <person name="Tunlid A."/>
            <person name="Henrissat B."/>
            <person name="Grigoriev I.V."/>
            <person name="Hibbett D.S."/>
            <person name="Martin F."/>
        </authorList>
    </citation>
    <scope>NUCLEOTIDE SEQUENCE [LARGE SCALE GENOMIC DNA]</scope>
    <source>
        <strain evidence="1 2">Koide BX008</strain>
    </source>
</reference>